<keyword evidence="1" id="KW-1133">Transmembrane helix</keyword>
<evidence type="ECO:0000313" key="3">
    <source>
        <dbReference type="Proteomes" id="UP001500454"/>
    </source>
</evidence>
<accession>A0ABP8IT40</accession>
<protein>
    <submittedName>
        <fullName evidence="2">Uncharacterized protein</fullName>
    </submittedName>
</protein>
<organism evidence="2 3">
    <name type="scientific">Hymenobacter koreensis</name>
    <dbReference type="NCBI Taxonomy" id="1084523"/>
    <lineage>
        <taxon>Bacteria</taxon>
        <taxon>Pseudomonadati</taxon>
        <taxon>Bacteroidota</taxon>
        <taxon>Cytophagia</taxon>
        <taxon>Cytophagales</taxon>
        <taxon>Hymenobacteraceae</taxon>
        <taxon>Hymenobacter</taxon>
    </lineage>
</organism>
<gene>
    <name evidence="2" type="ORF">GCM10023186_00290</name>
</gene>
<reference evidence="3" key="1">
    <citation type="journal article" date="2019" name="Int. J. Syst. Evol. Microbiol.">
        <title>The Global Catalogue of Microorganisms (GCM) 10K type strain sequencing project: providing services to taxonomists for standard genome sequencing and annotation.</title>
        <authorList>
            <consortium name="The Broad Institute Genomics Platform"/>
            <consortium name="The Broad Institute Genome Sequencing Center for Infectious Disease"/>
            <person name="Wu L."/>
            <person name="Ma J."/>
        </authorList>
    </citation>
    <scope>NUCLEOTIDE SEQUENCE [LARGE SCALE GENOMIC DNA]</scope>
    <source>
        <strain evidence="3">JCM 17924</strain>
    </source>
</reference>
<keyword evidence="3" id="KW-1185">Reference proteome</keyword>
<proteinExistence type="predicted"/>
<sequence length="63" mass="7578">MWVVFLVFAAMLYWIFFRALRLVFRHSAECKGQLGKSIRYGLIYTLLYNGWLYSIILLGHYVR</sequence>
<comment type="caution">
    <text evidence="2">The sequence shown here is derived from an EMBL/GenBank/DDBJ whole genome shotgun (WGS) entry which is preliminary data.</text>
</comment>
<dbReference type="EMBL" id="BAABHA010000001">
    <property type="protein sequence ID" value="GAA4371648.1"/>
    <property type="molecule type" value="Genomic_DNA"/>
</dbReference>
<evidence type="ECO:0000313" key="2">
    <source>
        <dbReference type="EMBL" id="GAA4371648.1"/>
    </source>
</evidence>
<feature type="transmembrane region" description="Helical" evidence="1">
    <location>
        <begin position="6"/>
        <end position="24"/>
    </location>
</feature>
<keyword evidence="1" id="KW-0472">Membrane</keyword>
<feature type="transmembrane region" description="Helical" evidence="1">
    <location>
        <begin position="45"/>
        <end position="62"/>
    </location>
</feature>
<keyword evidence="1" id="KW-0812">Transmembrane</keyword>
<dbReference type="Proteomes" id="UP001500454">
    <property type="component" value="Unassembled WGS sequence"/>
</dbReference>
<name>A0ABP8IT40_9BACT</name>
<evidence type="ECO:0000256" key="1">
    <source>
        <dbReference type="SAM" id="Phobius"/>
    </source>
</evidence>